<name>A0A8J6BES1_ELECQ</name>
<dbReference type="EMBL" id="WNTK01006291">
    <property type="protein sequence ID" value="KAG9463654.1"/>
    <property type="molecule type" value="Genomic_DNA"/>
</dbReference>
<evidence type="ECO:0000313" key="1">
    <source>
        <dbReference type="EMBL" id="KAG9463654.1"/>
    </source>
</evidence>
<dbReference type="AlphaFoldDB" id="A0A8J6BES1"/>
<accession>A0A8J6BES1</accession>
<dbReference type="Proteomes" id="UP000770717">
    <property type="component" value="Unassembled WGS sequence"/>
</dbReference>
<reference evidence="1" key="1">
    <citation type="thesis" date="2020" institute="ProQuest LLC" country="789 East Eisenhower Parkway, Ann Arbor, MI, USA">
        <title>Comparative Genomics and Chromosome Evolution.</title>
        <authorList>
            <person name="Mudd A.B."/>
        </authorList>
    </citation>
    <scope>NUCLEOTIDE SEQUENCE</scope>
    <source>
        <strain evidence="1">HN-11 Male</strain>
        <tissue evidence="1">Kidney and liver</tissue>
    </source>
</reference>
<keyword evidence="2" id="KW-1185">Reference proteome</keyword>
<organism evidence="1 2">
    <name type="scientific">Eleutherodactylus coqui</name>
    <name type="common">Puerto Rican coqui</name>
    <dbReference type="NCBI Taxonomy" id="57060"/>
    <lineage>
        <taxon>Eukaryota</taxon>
        <taxon>Metazoa</taxon>
        <taxon>Chordata</taxon>
        <taxon>Craniata</taxon>
        <taxon>Vertebrata</taxon>
        <taxon>Euteleostomi</taxon>
        <taxon>Amphibia</taxon>
        <taxon>Batrachia</taxon>
        <taxon>Anura</taxon>
        <taxon>Neobatrachia</taxon>
        <taxon>Hyloidea</taxon>
        <taxon>Eleutherodactylidae</taxon>
        <taxon>Eleutherodactylinae</taxon>
        <taxon>Eleutherodactylus</taxon>
        <taxon>Eleutherodactylus</taxon>
    </lineage>
</organism>
<protein>
    <submittedName>
        <fullName evidence="1">Uncharacterized protein</fullName>
    </submittedName>
</protein>
<evidence type="ECO:0000313" key="2">
    <source>
        <dbReference type="Proteomes" id="UP000770717"/>
    </source>
</evidence>
<proteinExistence type="predicted"/>
<comment type="caution">
    <text evidence="1">The sequence shown here is derived from an EMBL/GenBank/DDBJ whole genome shotgun (WGS) entry which is preliminary data.</text>
</comment>
<gene>
    <name evidence="1" type="ORF">GDO78_021358</name>
</gene>
<sequence>MLIRLAQSRVSGFVFSFLPRSWHGHVISALSSAASVCRRSVRLCTCALITFSASAWTERRAAPCSASSFLSSFPLQAVSCAEPLPQR</sequence>